<organism evidence="2">
    <name type="scientific">Oryza meridionalis</name>
    <dbReference type="NCBI Taxonomy" id="40149"/>
    <lineage>
        <taxon>Eukaryota</taxon>
        <taxon>Viridiplantae</taxon>
        <taxon>Streptophyta</taxon>
        <taxon>Embryophyta</taxon>
        <taxon>Tracheophyta</taxon>
        <taxon>Spermatophyta</taxon>
        <taxon>Magnoliopsida</taxon>
        <taxon>Liliopsida</taxon>
        <taxon>Poales</taxon>
        <taxon>Poaceae</taxon>
        <taxon>BOP clade</taxon>
        <taxon>Oryzoideae</taxon>
        <taxon>Oryzeae</taxon>
        <taxon>Oryzinae</taxon>
        <taxon>Oryza</taxon>
    </lineage>
</organism>
<evidence type="ECO:0000256" key="1">
    <source>
        <dbReference type="SAM" id="MobiDB-lite"/>
    </source>
</evidence>
<feature type="compositionally biased region" description="Basic and acidic residues" evidence="1">
    <location>
        <begin position="108"/>
        <end position="135"/>
    </location>
</feature>
<dbReference type="AlphaFoldDB" id="A0A0E0C473"/>
<evidence type="ECO:0000313" key="2">
    <source>
        <dbReference type="EnsemblPlants" id="OMERI01G19810.1"/>
    </source>
</evidence>
<dbReference type="Gramene" id="OMERI01G19810.1">
    <property type="protein sequence ID" value="OMERI01G19810.1"/>
    <property type="gene ID" value="OMERI01G19810"/>
</dbReference>
<evidence type="ECO:0000313" key="3">
    <source>
        <dbReference type="Proteomes" id="UP000008021"/>
    </source>
</evidence>
<name>A0A0E0C473_9ORYZ</name>
<feature type="compositionally biased region" description="Basic and acidic residues" evidence="1">
    <location>
        <begin position="92"/>
        <end position="101"/>
    </location>
</feature>
<protein>
    <submittedName>
        <fullName evidence="2">Uncharacterized protein</fullName>
    </submittedName>
</protein>
<dbReference type="HOGENOM" id="CLU_1654938_0_0_1"/>
<reference evidence="2" key="1">
    <citation type="submission" date="2015-04" db="UniProtKB">
        <authorList>
            <consortium name="EnsemblPlants"/>
        </authorList>
    </citation>
    <scope>IDENTIFICATION</scope>
</reference>
<dbReference type="Proteomes" id="UP000008021">
    <property type="component" value="Chromosome 1"/>
</dbReference>
<sequence>MSPNPNSAPLCSSLPVSSQFALHPPRPPYPTILSPTTPAYTYAARCHPAHRQSLYNPTTRRRRADGRPPATTPSTSGDGERRGKRGASSGTEGKEEGDAHRGTSTRGGGREARTEGGERRRSSGEDGGGRDEAVSRLRRRRAKEEGRPRDGETCGRDWRG</sequence>
<dbReference type="EnsemblPlants" id="OMERI01G19810.1">
    <property type="protein sequence ID" value="OMERI01G19810.1"/>
    <property type="gene ID" value="OMERI01G19810"/>
</dbReference>
<keyword evidence="3" id="KW-1185">Reference proteome</keyword>
<feature type="compositionally biased region" description="Polar residues" evidence="1">
    <location>
        <begin position="1"/>
        <end position="20"/>
    </location>
</feature>
<reference evidence="2" key="2">
    <citation type="submission" date="2018-05" db="EMBL/GenBank/DDBJ databases">
        <title>OmerRS3 (Oryza meridionalis Reference Sequence Version 3).</title>
        <authorList>
            <person name="Zhang J."/>
            <person name="Kudrna D."/>
            <person name="Lee S."/>
            <person name="Talag J."/>
            <person name="Welchert J."/>
            <person name="Wing R.A."/>
        </authorList>
    </citation>
    <scope>NUCLEOTIDE SEQUENCE [LARGE SCALE GENOMIC DNA]</scope>
    <source>
        <strain evidence="2">cv. OR44</strain>
    </source>
</reference>
<accession>A0A0E0C473</accession>
<proteinExistence type="predicted"/>
<feature type="compositionally biased region" description="Basic and acidic residues" evidence="1">
    <location>
        <begin position="142"/>
        <end position="160"/>
    </location>
</feature>
<feature type="region of interest" description="Disordered" evidence="1">
    <location>
        <begin position="1"/>
        <end position="160"/>
    </location>
</feature>